<accession>A0A1X1PUL6</accession>
<dbReference type="KEGG" id="fra:Francci3_1896"/>
<evidence type="ECO:0000256" key="1">
    <source>
        <dbReference type="ARBA" id="ARBA00010364"/>
    </source>
</evidence>
<dbReference type="Gene3D" id="3.30.1200.10">
    <property type="entry name" value="YggU-like"/>
    <property type="match status" value="1"/>
</dbReference>
<proteinExistence type="inferred from homology"/>
<dbReference type="NCBIfam" id="TIGR00251">
    <property type="entry name" value="DUF167 family protein"/>
    <property type="match status" value="1"/>
</dbReference>
<comment type="similarity">
    <text evidence="1 2">Belongs to the UPF0235 family.</text>
</comment>
<organism evidence="3 4">
    <name type="scientific">Frankia casuarinae (strain DSM 45818 / CECT 9043 / HFP020203 / CcI3)</name>
    <dbReference type="NCBI Taxonomy" id="106370"/>
    <lineage>
        <taxon>Bacteria</taxon>
        <taxon>Bacillati</taxon>
        <taxon>Actinomycetota</taxon>
        <taxon>Actinomycetes</taxon>
        <taxon>Frankiales</taxon>
        <taxon>Frankiaceae</taxon>
        <taxon>Frankia</taxon>
    </lineage>
</organism>
<name>Q2JBS0_FRACC</name>
<gene>
    <name evidence="3" type="ordered locus">Francci3_1896</name>
</gene>
<accession>Q2JBS0</accession>
<dbReference type="STRING" id="106370.Francci3_1896"/>
<dbReference type="Proteomes" id="UP000001937">
    <property type="component" value="Chromosome"/>
</dbReference>
<dbReference type="HOGENOM" id="CLU_130694_7_0_11"/>
<evidence type="ECO:0000313" key="3">
    <source>
        <dbReference type="EMBL" id="ABD11272.1"/>
    </source>
</evidence>
<dbReference type="SMART" id="SM01152">
    <property type="entry name" value="DUF167"/>
    <property type="match status" value="1"/>
</dbReference>
<dbReference type="InterPro" id="IPR003746">
    <property type="entry name" value="DUF167"/>
</dbReference>
<dbReference type="HAMAP" id="MF_00634">
    <property type="entry name" value="UPF0235"/>
    <property type="match status" value="1"/>
</dbReference>
<dbReference type="RefSeq" id="WP_011436332.1">
    <property type="nucleotide sequence ID" value="NC_007777.1"/>
</dbReference>
<sequence length="97" mass="10412">MRLMIRVQPGAGRTAVGGRREDPLHGPLLIVRVTEPAVDGRATEAALRALCAALRVRRGDVRLVRGATGRVKAVEVEVAAVDEPALRIRIDELGRDG</sequence>
<dbReference type="AlphaFoldDB" id="Q2JBS0"/>
<dbReference type="InterPro" id="IPR036591">
    <property type="entry name" value="YggU-like_sf"/>
</dbReference>
<evidence type="ECO:0000313" key="4">
    <source>
        <dbReference type="Proteomes" id="UP000001937"/>
    </source>
</evidence>
<evidence type="ECO:0000256" key="2">
    <source>
        <dbReference type="HAMAP-Rule" id="MF_00634"/>
    </source>
</evidence>
<dbReference type="OrthoDB" id="5244571at2"/>
<protein>
    <recommendedName>
        <fullName evidence="2">UPF0235 protein Francci3_1896</fullName>
    </recommendedName>
</protein>
<reference evidence="3 4" key="1">
    <citation type="journal article" date="2007" name="Genome Res.">
        <title>Genome characteristics of facultatively symbiotic Frankia sp. strains reflect host range and host plant biogeography.</title>
        <authorList>
            <person name="Normand P."/>
            <person name="Lapierre P."/>
            <person name="Tisa L.S."/>
            <person name="Gogarten J.P."/>
            <person name="Alloisio N."/>
            <person name="Bagnarol E."/>
            <person name="Bassi C.A."/>
            <person name="Berry A.M."/>
            <person name="Bickhart D.M."/>
            <person name="Choisne N."/>
            <person name="Couloux A."/>
            <person name="Cournoyer B."/>
            <person name="Cruveiller S."/>
            <person name="Daubin V."/>
            <person name="Demange N."/>
            <person name="Francino M.P."/>
            <person name="Goltsman E."/>
            <person name="Huang Y."/>
            <person name="Kopp O.R."/>
            <person name="Labarre L."/>
            <person name="Lapidus A."/>
            <person name="Lavire C."/>
            <person name="Marechal J."/>
            <person name="Martinez M."/>
            <person name="Mastronunzio J.E."/>
            <person name="Mullin B.C."/>
            <person name="Niemann J."/>
            <person name="Pujic P."/>
            <person name="Rawnsley T."/>
            <person name="Rouy Z."/>
            <person name="Schenowitz C."/>
            <person name="Sellstedt A."/>
            <person name="Tavares F."/>
            <person name="Tomkins J.P."/>
            <person name="Vallenet D."/>
            <person name="Valverde C."/>
            <person name="Wall L.G."/>
            <person name="Wang Y."/>
            <person name="Medigue C."/>
            <person name="Benson D.R."/>
        </authorList>
    </citation>
    <scope>NUCLEOTIDE SEQUENCE [LARGE SCALE GENOMIC DNA]</scope>
    <source>
        <strain evidence="4">DSM 45818 / CECT 9043 / CcI3</strain>
    </source>
</reference>
<dbReference type="Pfam" id="PF02594">
    <property type="entry name" value="DUF167"/>
    <property type="match status" value="1"/>
</dbReference>
<dbReference type="SUPFAM" id="SSF69786">
    <property type="entry name" value="YggU-like"/>
    <property type="match status" value="1"/>
</dbReference>
<keyword evidence="4" id="KW-1185">Reference proteome</keyword>
<dbReference type="EMBL" id="CP000249">
    <property type="protein sequence ID" value="ABD11272.1"/>
    <property type="molecule type" value="Genomic_DNA"/>
</dbReference>
<dbReference type="eggNOG" id="COG1872">
    <property type="taxonomic scope" value="Bacteria"/>
</dbReference>